<name>A0AAN7Y0R7_ELEMC</name>
<sequence>MDFNTFSSHLQRTREWWEFLIVGWGHLTTDGRHGEAADQTVFCLTGGDKEAVRTKQPLTSPAHISSLTAAEAVVKQKVSKLR</sequence>
<dbReference type="Proteomes" id="UP001346869">
    <property type="component" value="Unassembled WGS sequence"/>
</dbReference>
<protein>
    <submittedName>
        <fullName evidence="1">Uncharacterized protein</fullName>
    </submittedName>
</protein>
<comment type="caution">
    <text evidence="1">The sequence shown here is derived from an EMBL/GenBank/DDBJ whole genome shotgun (WGS) entry which is preliminary data.</text>
</comment>
<gene>
    <name evidence="1" type="ORF">PBY51_018671</name>
</gene>
<proteinExistence type="predicted"/>
<evidence type="ECO:0000313" key="1">
    <source>
        <dbReference type="EMBL" id="KAK5873646.1"/>
    </source>
</evidence>
<reference evidence="1 2" key="2">
    <citation type="journal article" date="2023" name="Mol. Biol. Evol.">
        <title>Genomics of Secondarily Temperate Adaptation in the Only Non-Antarctic Icefish.</title>
        <authorList>
            <person name="Rivera-Colon A.G."/>
            <person name="Rayamajhi N."/>
            <person name="Minhas B.F."/>
            <person name="Madrigal G."/>
            <person name="Bilyk K.T."/>
            <person name="Yoon V."/>
            <person name="Hune M."/>
            <person name="Gregory S."/>
            <person name="Cheng C.H.C."/>
            <person name="Catchen J.M."/>
        </authorList>
    </citation>
    <scope>NUCLEOTIDE SEQUENCE [LARGE SCALE GENOMIC DNA]</scope>
    <source>
        <strain evidence="1">JMC-PN-2008</strain>
    </source>
</reference>
<accession>A0AAN7Y0R7</accession>
<organism evidence="1 2">
    <name type="scientific">Eleginops maclovinus</name>
    <name type="common">Patagonian blennie</name>
    <name type="synonym">Eleginus maclovinus</name>
    <dbReference type="NCBI Taxonomy" id="56733"/>
    <lineage>
        <taxon>Eukaryota</taxon>
        <taxon>Metazoa</taxon>
        <taxon>Chordata</taxon>
        <taxon>Craniata</taxon>
        <taxon>Vertebrata</taxon>
        <taxon>Euteleostomi</taxon>
        <taxon>Actinopterygii</taxon>
        <taxon>Neopterygii</taxon>
        <taxon>Teleostei</taxon>
        <taxon>Neoteleostei</taxon>
        <taxon>Acanthomorphata</taxon>
        <taxon>Eupercaria</taxon>
        <taxon>Perciformes</taxon>
        <taxon>Notothenioidei</taxon>
        <taxon>Eleginopidae</taxon>
        <taxon>Eleginops</taxon>
    </lineage>
</organism>
<reference evidence="1 2" key="1">
    <citation type="journal article" date="2023" name="Genes (Basel)">
        <title>Chromosome-Level Genome Assembly and Circadian Gene Repertoire of the Patagonia Blennie Eleginops maclovinus-The Closest Ancestral Proxy of Antarctic Cryonotothenioids.</title>
        <authorList>
            <person name="Cheng C.C."/>
            <person name="Rivera-Colon A.G."/>
            <person name="Minhas B.F."/>
            <person name="Wilson L."/>
            <person name="Rayamajhi N."/>
            <person name="Vargas-Chacoff L."/>
            <person name="Catchen J.M."/>
        </authorList>
    </citation>
    <scope>NUCLEOTIDE SEQUENCE [LARGE SCALE GENOMIC DNA]</scope>
    <source>
        <strain evidence="1">JMC-PN-2008</strain>
    </source>
</reference>
<keyword evidence="2" id="KW-1185">Reference proteome</keyword>
<evidence type="ECO:0000313" key="2">
    <source>
        <dbReference type="Proteomes" id="UP001346869"/>
    </source>
</evidence>
<dbReference type="EMBL" id="JAUZQC010000003">
    <property type="protein sequence ID" value="KAK5873646.1"/>
    <property type="molecule type" value="Genomic_DNA"/>
</dbReference>
<dbReference type="AlphaFoldDB" id="A0AAN7Y0R7"/>